<keyword evidence="3" id="KW-1185">Reference proteome</keyword>
<organism evidence="2 3">
    <name type="scientific">Gossypium armourianum</name>
    <dbReference type="NCBI Taxonomy" id="34283"/>
    <lineage>
        <taxon>Eukaryota</taxon>
        <taxon>Viridiplantae</taxon>
        <taxon>Streptophyta</taxon>
        <taxon>Embryophyta</taxon>
        <taxon>Tracheophyta</taxon>
        <taxon>Spermatophyta</taxon>
        <taxon>Magnoliopsida</taxon>
        <taxon>eudicotyledons</taxon>
        <taxon>Gunneridae</taxon>
        <taxon>Pentapetalae</taxon>
        <taxon>rosids</taxon>
        <taxon>malvids</taxon>
        <taxon>Malvales</taxon>
        <taxon>Malvaceae</taxon>
        <taxon>Malvoideae</taxon>
        <taxon>Gossypium</taxon>
    </lineage>
</organism>
<dbReference type="Proteomes" id="UP000593575">
    <property type="component" value="Unassembled WGS sequence"/>
</dbReference>
<evidence type="ECO:0000313" key="3">
    <source>
        <dbReference type="Proteomes" id="UP000593575"/>
    </source>
</evidence>
<dbReference type="EMBL" id="JABFAE010000004">
    <property type="protein sequence ID" value="MBA0826726.1"/>
    <property type="molecule type" value="Genomic_DNA"/>
</dbReference>
<accession>A0A7J9IX66</accession>
<dbReference type="PANTHER" id="PTHR31286:SF153">
    <property type="entry name" value="DUF4283 DOMAIN PROTEIN"/>
    <property type="match status" value="1"/>
</dbReference>
<dbReference type="AlphaFoldDB" id="A0A7J9IX66"/>
<gene>
    <name evidence="2" type="ORF">Goarm_011551</name>
</gene>
<name>A0A7J9IX66_9ROSI</name>
<proteinExistence type="predicted"/>
<evidence type="ECO:0000259" key="1">
    <source>
        <dbReference type="Pfam" id="PF14392"/>
    </source>
</evidence>
<sequence>MFPNSHYNSLSSHEKHYGKLVASCSWGPNSRSGGKMYLFQFFYSMDMERVLKGVFLEYNGSNLGKENYNYMRVRVQIDMRKPLKRKKQVMCGEIRSYIKFKYERLSLFCFYCRRLGHSDSFCEAKMMLGVDIAEMG</sequence>
<feature type="domain" description="Zinc knuckle CX2CX4HX4C" evidence="1">
    <location>
        <begin position="77"/>
        <end position="123"/>
    </location>
</feature>
<reference evidence="2 3" key="1">
    <citation type="journal article" date="2019" name="Genome Biol. Evol.">
        <title>Insights into the evolution of the New World diploid cottons (Gossypium, subgenus Houzingenia) based on genome sequencing.</title>
        <authorList>
            <person name="Grover C.E."/>
            <person name="Arick M.A. 2nd"/>
            <person name="Thrash A."/>
            <person name="Conover J.L."/>
            <person name="Sanders W.S."/>
            <person name="Peterson D.G."/>
            <person name="Frelichowski J.E."/>
            <person name="Scheffler J.A."/>
            <person name="Scheffler B.E."/>
            <person name="Wendel J.F."/>
        </authorList>
    </citation>
    <scope>NUCLEOTIDE SEQUENCE [LARGE SCALE GENOMIC DNA]</scope>
    <source>
        <strain evidence="2">6</strain>
        <tissue evidence="2">Leaf</tissue>
    </source>
</reference>
<protein>
    <recommendedName>
        <fullName evidence="1">Zinc knuckle CX2CX4HX4C domain-containing protein</fullName>
    </recommendedName>
</protein>
<dbReference type="InterPro" id="IPR040256">
    <property type="entry name" value="At4g02000-like"/>
</dbReference>
<evidence type="ECO:0000313" key="2">
    <source>
        <dbReference type="EMBL" id="MBA0826726.1"/>
    </source>
</evidence>
<comment type="caution">
    <text evidence="2">The sequence shown here is derived from an EMBL/GenBank/DDBJ whole genome shotgun (WGS) entry which is preliminary data.</text>
</comment>
<dbReference type="PANTHER" id="PTHR31286">
    <property type="entry name" value="GLYCINE-RICH CELL WALL STRUCTURAL PROTEIN 1.8-LIKE"/>
    <property type="match status" value="1"/>
</dbReference>
<dbReference type="InterPro" id="IPR025836">
    <property type="entry name" value="Zn_knuckle_CX2CX4HX4C"/>
</dbReference>
<dbReference type="Pfam" id="PF14392">
    <property type="entry name" value="zf-CCHC_4"/>
    <property type="match status" value="1"/>
</dbReference>